<organism evidence="2 3">
    <name type="scientific">Cenarchaeum symbiosum (strain A)</name>
    <dbReference type="NCBI Taxonomy" id="414004"/>
    <lineage>
        <taxon>Archaea</taxon>
        <taxon>Nitrososphaerota</taxon>
        <taxon>Candidatus Cenarchaeales</taxon>
        <taxon>Candidatus Cenarchaeaceae</taxon>
        <taxon>Candidatus Cenarchaeum</taxon>
    </lineage>
</organism>
<dbReference type="Pfam" id="PF01895">
    <property type="entry name" value="PhoU"/>
    <property type="match status" value="1"/>
</dbReference>
<evidence type="ECO:0000313" key="3">
    <source>
        <dbReference type="Proteomes" id="UP000000758"/>
    </source>
</evidence>
<dbReference type="InterPro" id="IPR028366">
    <property type="entry name" value="PhoU"/>
</dbReference>
<dbReference type="Gene3D" id="1.20.58.220">
    <property type="entry name" value="Phosphate transport system protein phou homolog 2, domain 2"/>
    <property type="match status" value="1"/>
</dbReference>
<dbReference type="SMART" id="SM00966">
    <property type="entry name" value="SpoVT_AbrB"/>
    <property type="match status" value="1"/>
</dbReference>
<name>A0RXQ8_CENSY</name>
<feature type="domain" description="SpoVT-AbrB" evidence="1">
    <location>
        <begin position="9"/>
        <end position="54"/>
    </location>
</feature>
<sequence>MAKFIRKLQRIGSSTLVSLPKEWVEANGLSKNVEVEVETVRDAVVITAGRKGRPSREITIPYPLPPGENIAADLTGAYLLGYDGITVRGAHSIHADDRERIRNSTRRLAGMEIVEENAATVEMRFQLDPGTLDPRRILRRMSSMVLGMYNDTISGLAGGDRSDLGAMPSRDDEVDRQYFLLVRLIRSTMVDRRPAGGFDLEDTDILDYRMAANLLEGAGDAVVEIAAAVATTSLPQEYLGRIYDAVKRLELIEPKVIDAFVNNDRGLAIEAITMHRSFEEAIQSIKSPVGRRQIPIDYLDLVYMFERAERCWADIADLVKPVYPG</sequence>
<dbReference type="KEGG" id="csy:CENSYa_1503"/>
<dbReference type="PANTHER" id="PTHR42930:SF5">
    <property type="entry name" value="PHOSPHATE UPTAKE REGULATOR, PHOU"/>
    <property type="match status" value="1"/>
</dbReference>
<dbReference type="AlphaFoldDB" id="A0RXQ8"/>
<dbReference type="GO" id="GO:0030643">
    <property type="term" value="P:intracellular phosphate ion homeostasis"/>
    <property type="evidence" value="ECO:0007669"/>
    <property type="project" value="InterPro"/>
</dbReference>
<protein>
    <submittedName>
        <fullName evidence="2">Phosphate uptake regulator</fullName>
    </submittedName>
</protein>
<dbReference type="EnsemblBacteria" id="ABK78125">
    <property type="protein sequence ID" value="ABK78125"/>
    <property type="gene ID" value="CENSYa_1503"/>
</dbReference>
<dbReference type="HOGENOM" id="CLU_069302_1_0_2"/>
<evidence type="ECO:0000313" key="2">
    <source>
        <dbReference type="EMBL" id="ABK78125.1"/>
    </source>
</evidence>
<dbReference type="InterPro" id="IPR037914">
    <property type="entry name" value="SpoVT-AbrB_sf"/>
</dbReference>
<accession>A0RXQ8</accession>
<dbReference type="InterPro" id="IPR026022">
    <property type="entry name" value="PhoU_dom"/>
</dbReference>
<dbReference type="SUPFAM" id="SSF109755">
    <property type="entry name" value="PhoU-like"/>
    <property type="match status" value="1"/>
</dbReference>
<dbReference type="GO" id="GO:0045936">
    <property type="term" value="P:negative regulation of phosphate metabolic process"/>
    <property type="evidence" value="ECO:0007669"/>
    <property type="project" value="InterPro"/>
</dbReference>
<dbReference type="Pfam" id="PF04014">
    <property type="entry name" value="MazE_antitoxin"/>
    <property type="match status" value="1"/>
</dbReference>
<dbReference type="SUPFAM" id="SSF89447">
    <property type="entry name" value="AbrB/MazE/MraZ-like"/>
    <property type="match status" value="1"/>
</dbReference>
<dbReference type="GO" id="GO:0003677">
    <property type="term" value="F:DNA binding"/>
    <property type="evidence" value="ECO:0007669"/>
    <property type="project" value="InterPro"/>
</dbReference>
<dbReference type="PATRIC" id="fig|414004.10.peg.1378"/>
<dbReference type="Gene3D" id="2.10.260.10">
    <property type="match status" value="1"/>
</dbReference>
<gene>
    <name evidence="2" type="ordered locus">CENSYa_1503</name>
</gene>
<dbReference type="EMBL" id="DP000238">
    <property type="protein sequence ID" value="ABK78125.1"/>
    <property type="molecule type" value="Genomic_DNA"/>
</dbReference>
<dbReference type="Proteomes" id="UP000000758">
    <property type="component" value="Chromosome"/>
</dbReference>
<dbReference type="InterPro" id="IPR038078">
    <property type="entry name" value="PhoU-like_sf"/>
</dbReference>
<dbReference type="InterPro" id="IPR007159">
    <property type="entry name" value="SpoVT-AbrB_dom"/>
</dbReference>
<keyword evidence="3" id="KW-1185">Reference proteome</keyword>
<dbReference type="STRING" id="414004.CENSYa_1503"/>
<reference evidence="2 3" key="1">
    <citation type="journal article" date="2006" name="Proc. Natl. Acad. Sci. U.S.A.">
        <title>Genomic analysis of the uncultivated marine crenarchaeote Cenarchaeum symbiosum.</title>
        <authorList>
            <person name="Hallam S.J."/>
            <person name="Konstantinidis K.T."/>
            <person name="Putnam N."/>
            <person name="Schleper C."/>
            <person name="Watanabe Y."/>
            <person name="Sugahara J."/>
            <person name="Preston C."/>
            <person name="de la Torre J."/>
            <person name="Richardson P.M."/>
            <person name="DeLong E.F."/>
        </authorList>
    </citation>
    <scope>NUCLEOTIDE SEQUENCE [LARGE SCALE GENOMIC DNA]</scope>
    <source>
        <strain evidence="3">A</strain>
    </source>
</reference>
<evidence type="ECO:0000259" key="1">
    <source>
        <dbReference type="SMART" id="SM00966"/>
    </source>
</evidence>
<proteinExistence type="predicted"/>
<dbReference type="PANTHER" id="PTHR42930">
    <property type="entry name" value="PHOSPHATE-SPECIFIC TRANSPORT SYSTEM ACCESSORY PROTEIN PHOU"/>
    <property type="match status" value="1"/>
</dbReference>